<reference evidence="1 2" key="1">
    <citation type="submission" date="2018-10" db="EMBL/GenBank/DDBJ databases">
        <title>Phylogenomics of Brevibacillus.</title>
        <authorList>
            <person name="Dunlap C."/>
        </authorList>
    </citation>
    <scope>NUCLEOTIDE SEQUENCE [LARGE SCALE GENOMIC DNA]</scope>
    <source>
        <strain evidence="1 2">JCM 15716</strain>
    </source>
</reference>
<protein>
    <recommendedName>
        <fullName evidence="3">Protein kinase domain-containing protein</fullName>
    </recommendedName>
</protein>
<dbReference type="EMBL" id="RHHQ01000005">
    <property type="protein sequence ID" value="RNB91351.1"/>
    <property type="molecule type" value="Genomic_DNA"/>
</dbReference>
<gene>
    <name evidence="1" type="ORF">EDM56_04730</name>
</gene>
<proteinExistence type="predicted"/>
<name>A0A3M8DVF4_9BACL</name>
<evidence type="ECO:0008006" key="3">
    <source>
        <dbReference type="Google" id="ProtNLM"/>
    </source>
</evidence>
<organism evidence="1 2">
    <name type="scientific">Brevibacillus fluminis</name>
    <dbReference type="NCBI Taxonomy" id="511487"/>
    <lineage>
        <taxon>Bacteria</taxon>
        <taxon>Bacillati</taxon>
        <taxon>Bacillota</taxon>
        <taxon>Bacilli</taxon>
        <taxon>Bacillales</taxon>
        <taxon>Paenibacillaceae</taxon>
        <taxon>Brevibacillus</taxon>
    </lineage>
</organism>
<accession>A0A3M8DVF4</accession>
<dbReference type="Proteomes" id="UP000271031">
    <property type="component" value="Unassembled WGS sequence"/>
</dbReference>
<dbReference type="AlphaFoldDB" id="A0A3M8DVF4"/>
<evidence type="ECO:0000313" key="1">
    <source>
        <dbReference type="EMBL" id="RNB91351.1"/>
    </source>
</evidence>
<comment type="caution">
    <text evidence="1">The sequence shown here is derived from an EMBL/GenBank/DDBJ whole genome shotgun (WGS) entry which is preliminary data.</text>
</comment>
<sequence>MSSHKTIGQGVYRDVYNLGYGYVLKVAKSKYGRMCNKKEVMIYQSSPSSLRNHLGKIVDFQNDFSWIIMKRYNHKFPQSSTYRSKLSNVNSLFRRRGIYPYDVFNRFGEPNIKNLRLKRNGEICYIDYGNFRFR</sequence>
<keyword evidence="2" id="KW-1185">Reference proteome</keyword>
<evidence type="ECO:0000313" key="2">
    <source>
        <dbReference type="Proteomes" id="UP000271031"/>
    </source>
</evidence>